<evidence type="ECO:0000313" key="1">
    <source>
        <dbReference type="EMBL" id="BCU08298.1"/>
    </source>
</evidence>
<protein>
    <submittedName>
        <fullName evidence="1">Uncharacterized protein</fullName>
    </submittedName>
</protein>
<dbReference type="RefSeq" id="WP_213379347.1">
    <property type="nucleotide sequence ID" value="NZ_AP024563.1"/>
</dbReference>
<reference evidence="1 2" key="1">
    <citation type="submission" date="2021-04" db="EMBL/GenBank/DDBJ databases">
        <title>Complete genome sequencing of Allochromatium tepidum strain NZ.</title>
        <authorList>
            <person name="Tsukatani Y."/>
            <person name="Mori H."/>
        </authorList>
    </citation>
    <scope>NUCLEOTIDE SEQUENCE [LARGE SCALE GENOMIC DNA]</scope>
    <source>
        <strain evidence="1 2">NZ</strain>
    </source>
</reference>
<name>A0ABN6GG11_9GAMM</name>
<sequence>MPIPPQPLNIHCPRCGWHTRWQPRSDALTAKDLPPSQCPRCGNEALDLHPLRGVGALVGGLLGRLGTFFDNRH</sequence>
<evidence type="ECO:0000313" key="2">
    <source>
        <dbReference type="Proteomes" id="UP000680679"/>
    </source>
</evidence>
<dbReference type="EMBL" id="AP024563">
    <property type="protein sequence ID" value="BCU08298.1"/>
    <property type="molecule type" value="Genomic_DNA"/>
</dbReference>
<organism evidence="1 2">
    <name type="scientific">Allochromatium tepidum</name>
    <dbReference type="NCBI Taxonomy" id="553982"/>
    <lineage>
        <taxon>Bacteria</taxon>
        <taxon>Pseudomonadati</taxon>
        <taxon>Pseudomonadota</taxon>
        <taxon>Gammaproteobacteria</taxon>
        <taxon>Chromatiales</taxon>
        <taxon>Chromatiaceae</taxon>
        <taxon>Allochromatium</taxon>
    </lineage>
</organism>
<proteinExistence type="predicted"/>
<accession>A0ABN6GG11</accession>
<dbReference type="Proteomes" id="UP000680679">
    <property type="component" value="Chromosome"/>
</dbReference>
<gene>
    <name evidence="1" type="ORF">Atep_29750</name>
</gene>
<keyword evidence="2" id="KW-1185">Reference proteome</keyword>